<evidence type="ECO:0000256" key="10">
    <source>
        <dbReference type="SAM" id="MobiDB-lite"/>
    </source>
</evidence>
<dbReference type="PRINTS" id="PR00056">
    <property type="entry name" value="HSFDOMAIN"/>
</dbReference>
<evidence type="ECO:0000313" key="13">
    <source>
        <dbReference type="Proteomes" id="UP000029981"/>
    </source>
</evidence>
<dbReference type="Proteomes" id="UP000029981">
    <property type="component" value="Chromosome 7"/>
</dbReference>
<protein>
    <recommendedName>
        <fullName evidence="11">HSF-type DNA-binding domain-containing protein</fullName>
    </recommendedName>
</protein>
<evidence type="ECO:0000256" key="9">
    <source>
        <dbReference type="SAM" id="Coils"/>
    </source>
</evidence>
<dbReference type="SUPFAM" id="SSF46785">
    <property type="entry name" value="Winged helix' DNA-binding domain"/>
    <property type="match status" value="1"/>
</dbReference>
<dbReference type="Gramene" id="KGN44788">
    <property type="protein sequence ID" value="KGN44788"/>
    <property type="gene ID" value="Csa_7G387720"/>
</dbReference>
<feature type="compositionally biased region" description="Acidic residues" evidence="10">
    <location>
        <begin position="375"/>
        <end position="394"/>
    </location>
</feature>
<dbReference type="PANTHER" id="PTHR10015:SF322">
    <property type="entry name" value="HEAT STRESS TRANSCRIPTION FACTOR A-7A"/>
    <property type="match status" value="1"/>
</dbReference>
<evidence type="ECO:0000256" key="4">
    <source>
        <dbReference type="ARBA" id="ARBA00023016"/>
    </source>
</evidence>
<keyword evidence="3" id="KW-0805">Transcription regulation</keyword>
<dbReference type="eggNOG" id="KOG0627">
    <property type="taxonomic scope" value="Eukaryota"/>
</dbReference>
<feature type="domain" description="HSF-type DNA-binding" evidence="11">
    <location>
        <begin position="151"/>
        <end position="175"/>
    </location>
</feature>
<evidence type="ECO:0000256" key="5">
    <source>
        <dbReference type="ARBA" id="ARBA00023125"/>
    </source>
</evidence>
<keyword evidence="9" id="KW-0175">Coiled coil</keyword>
<feature type="coiled-coil region" evidence="9">
    <location>
        <begin position="233"/>
        <end position="267"/>
    </location>
</feature>
<evidence type="ECO:0000256" key="3">
    <source>
        <dbReference type="ARBA" id="ARBA00023015"/>
    </source>
</evidence>
<name>A0A0A0K5L4_CUCSA</name>
<comment type="similarity">
    <text evidence="8">Belongs to the HSF family. Class A subfamily.</text>
</comment>
<gene>
    <name evidence="12" type="ORF">Csa_7G387720</name>
</gene>
<dbReference type="GO" id="GO:0003700">
    <property type="term" value="F:DNA-binding transcription factor activity"/>
    <property type="evidence" value="ECO:0000318"/>
    <property type="project" value="GO_Central"/>
</dbReference>
<evidence type="ECO:0000256" key="2">
    <source>
        <dbReference type="ARBA" id="ARBA00022553"/>
    </source>
</evidence>
<evidence type="ECO:0000259" key="11">
    <source>
        <dbReference type="PROSITE" id="PS00434"/>
    </source>
</evidence>
<sequence length="510" mass="58659">MPRHLCSPIHKTASRNPTPHLLLSHIIPPFFLEPSRTFIPLSLSHSFSSFSLLQLAQETSLHFIMLQEMNPLFPIKEEFPGSSSSDVDGERSAVLTPPVPMEGLHDAGPPPFLTKTFEIVDDFNTDHVISWSFSGTSFIVWDPHCFSTQLLPRFFKHNNFSSFVRQLNTYGFRKIDPDRWEFANEGFIRGQKHLLKNIKRRRTTSYHHHQTLQSQGASGACVEVGQFGVDAEMDRLKRDKQVLMMELVKLRQEQQNTRAYLQAMEQRLRGTEIKQKQMMNFLARAMKNPSFIQQLIQQKEKRKELEEAITKKRRRPIEQAGQHKCGGGSGRRFLGEGSNTIKIEPLENDEYGFGITELEALALEMQGLGKTRYEDGEEEEEEDEEDNDNLLPSEDEDKVLDEGFWEELFSERFAGISNLVGTQFCVIPVSEGLKITHTKALNQIGKDLLLNPLKNRITSCVSCTWFIIIAYKLIPTNICICLPKGIYQDKCFDLWYLWCDHRSSLFLLDL</sequence>
<keyword evidence="2" id="KW-0597">Phosphoprotein</keyword>
<dbReference type="PROSITE" id="PS00434">
    <property type="entry name" value="HSF_DOMAIN"/>
    <property type="match status" value="1"/>
</dbReference>
<keyword evidence="13" id="KW-1185">Reference proteome</keyword>
<reference evidence="12 13" key="2">
    <citation type="journal article" date="2009" name="PLoS ONE">
        <title>An integrated genetic and cytogenetic map of the cucumber genome.</title>
        <authorList>
            <person name="Ren Y."/>
            <person name="Zhang Z."/>
            <person name="Liu J."/>
            <person name="Staub J.E."/>
            <person name="Han Y."/>
            <person name="Cheng Z."/>
            <person name="Li X."/>
            <person name="Lu J."/>
            <person name="Miao H."/>
            <person name="Kang H."/>
            <person name="Xie B."/>
            <person name="Gu X."/>
            <person name="Wang X."/>
            <person name="Du Y."/>
            <person name="Jin W."/>
            <person name="Huang S."/>
        </authorList>
    </citation>
    <scope>NUCLEOTIDE SEQUENCE [LARGE SCALE GENOMIC DNA]</scope>
    <source>
        <strain evidence="13">cv. 9930</strain>
    </source>
</reference>
<reference evidence="12 13" key="1">
    <citation type="journal article" date="2009" name="Nat. Genet.">
        <title>The genome of the cucumber, Cucumis sativus L.</title>
        <authorList>
            <person name="Huang S."/>
            <person name="Li R."/>
            <person name="Zhang Z."/>
            <person name="Li L."/>
            <person name="Gu X."/>
            <person name="Fan W."/>
            <person name="Lucas W.J."/>
            <person name="Wang X."/>
            <person name="Xie B."/>
            <person name="Ni P."/>
            <person name="Ren Y."/>
            <person name="Zhu H."/>
            <person name="Li J."/>
            <person name="Lin K."/>
            <person name="Jin W."/>
            <person name="Fei Z."/>
            <person name="Li G."/>
            <person name="Staub J."/>
            <person name="Kilian A."/>
            <person name="van der Vossen E.A."/>
            <person name="Wu Y."/>
            <person name="Guo J."/>
            <person name="He J."/>
            <person name="Jia Z."/>
            <person name="Ren Y."/>
            <person name="Tian G."/>
            <person name="Lu Y."/>
            <person name="Ruan J."/>
            <person name="Qian W."/>
            <person name="Wang M."/>
            <person name="Huang Q."/>
            <person name="Li B."/>
            <person name="Xuan Z."/>
            <person name="Cao J."/>
            <person name="Asan"/>
            <person name="Wu Z."/>
            <person name="Zhang J."/>
            <person name="Cai Q."/>
            <person name="Bai Y."/>
            <person name="Zhao B."/>
            <person name="Han Y."/>
            <person name="Li Y."/>
            <person name="Li X."/>
            <person name="Wang S."/>
            <person name="Shi Q."/>
            <person name="Liu S."/>
            <person name="Cho W.K."/>
            <person name="Kim J.Y."/>
            <person name="Xu Y."/>
            <person name="Heller-Uszynska K."/>
            <person name="Miao H."/>
            <person name="Cheng Z."/>
            <person name="Zhang S."/>
            <person name="Wu J."/>
            <person name="Yang Y."/>
            <person name="Kang H."/>
            <person name="Li M."/>
            <person name="Liang H."/>
            <person name="Ren X."/>
            <person name="Shi Z."/>
            <person name="Wen M."/>
            <person name="Jian M."/>
            <person name="Yang H."/>
            <person name="Zhang G."/>
            <person name="Yang Z."/>
            <person name="Chen R."/>
            <person name="Liu S."/>
            <person name="Li J."/>
            <person name="Ma L."/>
            <person name="Liu H."/>
            <person name="Zhou Y."/>
            <person name="Zhao J."/>
            <person name="Fang X."/>
            <person name="Li G."/>
            <person name="Fang L."/>
            <person name="Li Y."/>
            <person name="Liu D."/>
            <person name="Zheng H."/>
            <person name="Zhang Y."/>
            <person name="Qin N."/>
            <person name="Li Z."/>
            <person name="Yang G."/>
            <person name="Yang S."/>
            <person name="Bolund L."/>
            <person name="Kristiansen K."/>
            <person name="Zheng H."/>
            <person name="Li S."/>
            <person name="Zhang X."/>
            <person name="Yang H."/>
            <person name="Wang J."/>
            <person name="Sun R."/>
            <person name="Zhang B."/>
            <person name="Jiang S."/>
            <person name="Wang J."/>
            <person name="Du Y."/>
            <person name="Li S."/>
        </authorList>
    </citation>
    <scope>NUCLEOTIDE SEQUENCE [LARGE SCALE GENOMIC DNA]</scope>
    <source>
        <strain evidence="13">cv. 9930</strain>
    </source>
</reference>
<dbReference type="SMART" id="SM00415">
    <property type="entry name" value="HSF"/>
    <property type="match status" value="1"/>
</dbReference>
<evidence type="ECO:0000256" key="1">
    <source>
        <dbReference type="ARBA" id="ARBA00004123"/>
    </source>
</evidence>
<keyword evidence="5" id="KW-0238">DNA-binding</keyword>
<reference evidence="12 13" key="3">
    <citation type="journal article" date="2010" name="BMC Genomics">
        <title>Transcriptome sequencing and comparative analysis of cucumber flowers with different sex types.</title>
        <authorList>
            <person name="Guo S."/>
            <person name="Zheng Y."/>
            <person name="Joung J.G."/>
            <person name="Liu S."/>
            <person name="Zhang Z."/>
            <person name="Crasta O.R."/>
            <person name="Sobral B.W."/>
            <person name="Xu Y."/>
            <person name="Huang S."/>
            <person name="Fei Z."/>
        </authorList>
    </citation>
    <scope>NUCLEOTIDE SEQUENCE [LARGE SCALE GENOMIC DNA]</scope>
    <source>
        <strain evidence="13">cv. 9930</strain>
    </source>
</reference>
<organism evidence="12 13">
    <name type="scientific">Cucumis sativus</name>
    <name type="common">Cucumber</name>
    <dbReference type="NCBI Taxonomy" id="3659"/>
    <lineage>
        <taxon>Eukaryota</taxon>
        <taxon>Viridiplantae</taxon>
        <taxon>Streptophyta</taxon>
        <taxon>Embryophyta</taxon>
        <taxon>Tracheophyta</taxon>
        <taxon>Spermatophyta</taxon>
        <taxon>Magnoliopsida</taxon>
        <taxon>eudicotyledons</taxon>
        <taxon>Gunneridae</taxon>
        <taxon>Pentapetalae</taxon>
        <taxon>rosids</taxon>
        <taxon>fabids</taxon>
        <taxon>Cucurbitales</taxon>
        <taxon>Cucurbitaceae</taxon>
        <taxon>Benincaseae</taxon>
        <taxon>Cucumis</taxon>
    </lineage>
</organism>
<dbReference type="OMA" id="QSTKANM"/>
<comment type="subcellular location">
    <subcellularLocation>
        <location evidence="1">Nucleus</location>
    </subcellularLocation>
</comment>
<dbReference type="EMBL" id="CM002928">
    <property type="protein sequence ID" value="KGN44788.1"/>
    <property type="molecule type" value="Genomic_DNA"/>
</dbReference>
<evidence type="ECO:0000313" key="12">
    <source>
        <dbReference type="EMBL" id="KGN44788.1"/>
    </source>
</evidence>
<evidence type="ECO:0000256" key="8">
    <source>
        <dbReference type="ARBA" id="ARBA00061350"/>
    </source>
</evidence>
<proteinExistence type="inferred from homology"/>
<dbReference type="GO" id="GO:0005634">
    <property type="term" value="C:nucleus"/>
    <property type="evidence" value="ECO:0000318"/>
    <property type="project" value="GO_Central"/>
</dbReference>
<dbReference type="Pfam" id="PF00447">
    <property type="entry name" value="HSF_DNA-bind"/>
    <property type="match status" value="1"/>
</dbReference>
<keyword evidence="6" id="KW-0804">Transcription</keyword>
<evidence type="ECO:0000256" key="6">
    <source>
        <dbReference type="ARBA" id="ARBA00023163"/>
    </source>
</evidence>
<feature type="region of interest" description="Disordered" evidence="10">
    <location>
        <begin position="371"/>
        <end position="394"/>
    </location>
</feature>
<dbReference type="AlphaFoldDB" id="A0A0A0K5L4"/>
<dbReference type="FunFam" id="1.10.10.10:FF:000057">
    <property type="entry name" value="Heat shock transcription factor 1"/>
    <property type="match status" value="1"/>
</dbReference>
<dbReference type="PANTHER" id="PTHR10015">
    <property type="entry name" value="HEAT SHOCK TRANSCRIPTION FACTOR"/>
    <property type="match status" value="1"/>
</dbReference>
<dbReference type="GO" id="GO:0034605">
    <property type="term" value="P:cellular response to heat"/>
    <property type="evidence" value="ECO:0000318"/>
    <property type="project" value="GO_Central"/>
</dbReference>
<reference evidence="12 13" key="4">
    <citation type="journal article" date="2011" name="BMC Genomics">
        <title>RNA-Seq improves annotation of protein-coding genes in the cucumber genome.</title>
        <authorList>
            <person name="Li Z."/>
            <person name="Zhang Z."/>
            <person name="Yan P."/>
            <person name="Huang S."/>
            <person name="Fei Z."/>
            <person name="Lin K."/>
        </authorList>
    </citation>
    <scope>NUCLEOTIDE SEQUENCE [LARGE SCALE GENOMIC DNA]</scope>
    <source>
        <strain evidence="13">cv. 9930</strain>
    </source>
</reference>
<keyword evidence="4" id="KW-0346">Stress response</keyword>
<dbReference type="Gene3D" id="1.10.10.10">
    <property type="entry name" value="Winged helix-like DNA-binding domain superfamily/Winged helix DNA-binding domain"/>
    <property type="match status" value="1"/>
</dbReference>
<dbReference type="InterPro" id="IPR036390">
    <property type="entry name" value="WH_DNA-bd_sf"/>
</dbReference>
<dbReference type="InterPro" id="IPR000232">
    <property type="entry name" value="HSF_DNA-bd"/>
</dbReference>
<dbReference type="InterPro" id="IPR036388">
    <property type="entry name" value="WH-like_DNA-bd_sf"/>
</dbReference>
<dbReference type="GO" id="GO:0043565">
    <property type="term" value="F:sequence-specific DNA binding"/>
    <property type="evidence" value="ECO:0007669"/>
    <property type="project" value="InterPro"/>
</dbReference>
<evidence type="ECO:0000256" key="7">
    <source>
        <dbReference type="ARBA" id="ARBA00023242"/>
    </source>
</evidence>
<keyword evidence="7" id="KW-0539">Nucleus</keyword>
<accession>A0A0A0K5L4</accession>